<protein>
    <submittedName>
        <fullName evidence="2">Uncharacterized protein</fullName>
    </submittedName>
</protein>
<keyword evidence="1" id="KW-0812">Transmembrane</keyword>
<dbReference type="AlphaFoldDB" id="A0A8J7GJ55"/>
<evidence type="ECO:0000313" key="3">
    <source>
        <dbReference type="Proteomes" id="UP000622552"/>
    </source>
</evidence>
<feature type="transmembrane region" description="Helical" evidence="1">
    <location>
        <begin position="516"/>
        <end position="534"/>
    </location>
</feature>
<feature type="transmembrane region" description="Helical" evidence="1">
    <location>
        <begin position="259"/>
        <end position="282"/>
    </location>
</feature>
<accession>A0A8J7GJ55</accession>
<keyword evidence="1" id="KW-0472">Membrane</keyword>
<keyword evidence="3" id="KW-1185">Reference proteome</keyword>
<feature type="transmembrane region" description="Helical" evidence="1">
    <location>
        <begin position="288"/>
        <end position="313"/>
    </location>
</feature>
<feature type="transmembrane region" description="Helical" evidence="1">
    <location>
        <begin position="194"/>
        <end position="213"/>
    </location>
</feature>
<reference evidence="2" key="1">
    <citation type="submission" date="2020-11" db="EMBL/GenBank/DDBJ databases">
        <title>Sequencing the genomes of 1000 actinobacteria strains.</title>
        <authorList>
            <person name="Klenk H.-P."/>
        </authorList>
    </citation>
    <scope>NUCLEOTIDE SEQUENCE</scope>
    <source>
        <strain evidence="2">DSM 45356</strain>
    </source>
</reference>
<proteinExistence type="predicted"/>
<keyword evidence="1" id="KW-1133">Transmembrane helix</keyword>
<gene>
    <name evidence="2" type="ORF">IW245_003779</name>
</gene>
<feature type="transmembrane region" description="Helical" evidence="1">
    <location>
        <begin position="168"/>
        <end position="187"/>
    </location>
</feature>
<dbReference type="EMBL" id="JADOUF010000001">
    <property type="protein sequence ID" value="MBG6137585.1"/>
    <property type="molecule type" value="Genomic_DNA"/>
</dbReference>
<organism evidence="2 3">
    <name type="scientific">Longispora fulva</name>
    <dbReference type="NCBI Taxonomy" id="619741"/>
    <lineage>
        <taxon>Bacteria</taxon>
        <taxon>Bacillati</taxon>
        <taxon>Actinomycetota</taxon>
        <taxon>Actinomycetes</taxon>
        <taxon>Micromonosporales</taxon>
        <taxon>Micromonosporaceae</taxon>
        <taxon>Longispora</taxon>
    </lineage>
</organism>
<sequence length="552" mass="57215">MLERRYRALLRAYPEEFRAERGEELVATLLDGARPGQTRPTLADVSDMLGSGLRRRLGLDRHAGAEVGLRRVAPVAVVLLAVVSTVVLYRASPGGEPVPLDIGENWWEFGVAAGWLAAVLAWAVLPRAAGRIVLGATLAATVVGQFATGVVPVREQGVVLHQSMEPHTFGTFVLLGVLALCGTRDLAASVAGRVALVAAGAGVVVGTGLWTRGLEQDYVVIGRLGFSWTLVLPAVLALGALAVLVGVGVRSGRARGGGWLWAAVLLLVPAMWLAMQVLGYGYGDGTLAILGMLRGPVSPLVLLVAVGVLVVALRWGAPRALGAGSVTTAVLGVGAAFSAVLLPYHAGHGERSILLGYVAVLLAAVAWRWWPVATPYLVVAASAVFLIWAVRHPDRAELALAGSVLAPVALTGVRDRPARPAVWPAAVAALLAAPLVFSTGDLIEITPASFDGWTLETGTLLTYLALDLPQLVIVPCAMAVLVGADRVTRAARGWGWALVGLAGGGTWFVLVTVRSITPAVVALTVAAGAGLLLARRFRARTVGSVTDTGAVS</sequence>
<feature type="transmembrane region" description="Helical" evidence="1">
    <location>
        <begin position="460"/>
        <end position="481"/>
    </location>
</feature>
<feature type="transmembrane region" description="Helical" evidence="1">
    <location>
        <begin position="132"/>
        <end position="153"/>
    </location>
</feature>
<dbReference type="Proteomes" id="UP000622552">
    <property type="component" value="Unassembled WGS sequence"/>
</dbReference>
<feature type="transmembrane region" description="Helical" evidence="1">
    <location>
        <begin position="421"/>
        <end position="440"/>
    </location>
</feature>
<feature type="transmembrane region" description="Helical" evidence="1">
    <location>
        <begin position="72"/>
        <end position="91"/>
    </location>
</feature>
<dbReference type="RefSeq" id="WP_197004435.1">
    <property type="nucleotide sequence ID" value="NZ_BONS01000020.1"/>
</dbReference>
<feature type="transmembrane region" description="Helical" evidence="1">
    <location>
        <begin position="320"/>
        <end position="346"/>
    </location>
</feature>
<evidence type="ECO:0000256" key="1">
    <source>
        <dbReference type="SAM" id="Phobius"/>
    </source>
</evidence>
<name>A0A8J7GJ55_9ACTN</name>
<feature type="transmembrane region" description="Helical" evidence="1">
    <location>
        <begin position="493"/>
        <end position="510"/>
    </location>
</feature>
<evidence type="ECO:0000313" key="2">
    <source>
        <dbReference type="EMBL" id="MBG6137585.1"/>
    </source>
</evidence>
<feature type="transmembrane region" description="Helical" evidence="1">
    <location>
        <begin position="225"/>
        <end position="247"/>
    </location>
</feature>
<comment type="caution">
    <text evidence="2">The sequence shown here is derived from an EMBL/GenBank/DDBJ whole genome shotgun (WGS) entry which is preliminary data.</text>
</comment>
<feature type="transmembrane region" description="Helical" evidence="1">
    <location>
        <begin position="376"/>
        <end position="392"/>
    </location>
</feature>
<feature type="transmembrane region" description="Helical" evidence="1">
    <location>
        <begin position="106"/>
        <end position="125"/>
    </location>
</feature>